<dbReference type="AlphaFoldDB" id="A0A7Z7IJH4"/>
<feature type="active site" evidence="5">
    <location>
        <position position="248"/>
    </location>
</feature>
<comment type="similarity">
    <text evidence="1 6">Belongs to the aldehyde dehydrogenase family.</text>
</comment>
<dbReference type="InterPro" id="IPR016163">
    <property type="entry name" value="Ald_DH_C"/>
</dbReference>
<dbReference type="PROSITE" id="PS00070">
    <property type="entry name" value="ALDEHYDE_DEHYDR_CYS"/>
    <property type="match status" value="1"/>
</dbReference>
<dbReference type="InterPro" id="IPR016162">
    <property type="entry name" value="Ald_DH_N"/>
</dbReference>
<dbReference type="RefSeq" id="WP_186241881.1">
    <property type="nucleotide sequence ID" value="NZ_OCTY01000002.1"/>
</dbReference>
<feature type="domain" description="Aldehyde dehydrogenase" evidence="7">
    <location>
        <begin position="18"/>
        <end position="475"/>
    </location>
</feature>
<dbReference type="InterPro" id="IPR015590">
    <property type="entry name" value="Aldehyde_DH_dom"/>
</dbReference>
<evidence type="ECO:0000256" key="6">
    <source>
        <dbReference type="RuleBase" id="RU003345"/>
    </source>
</evidence>
<evidence type="ECO:0000256" key="3">
    <source>
        <dbReference type="ARBA" id="ARBA00024226"/>
    </source>
</evidence>
<keyword evidence="2 6" id="KW-0560">Oxidoreductase</keyword>
<protein>
    <recommendedName>
        <fullName evidence="3">aldehyde dehydrogenase (NAD(+))</fullName>
        <ecNumber evidence="3">1.2.1.3</ecNumber>
    </recommendedName>
</protein>
<dbReference type="Pfam" id="PF00171">
    <property type="entry name" value="Aldedh"/>
    <property type="match status" value="1"/>
</dbReference>
<evidence type="ECO:0000256" key="1">
    <source>
        <dbReference type="ARBA" id="ARBA00009986"/>
    </source>
</evidence>
<accession>A0A7Z7IJH4</accession>
<dbReference type="SUPFAM" id="SSF53720">
    <property type="entry name" value="ALDH-like"/>
    <property type="match status" value="1"/>
</dbReference>
<dbReference type="EMBL" id="OCTY01000002">
    <property type="protein sequence ID" value="SOJ53679.1"/>
    <property type="molecule type" value="Genomic_DNA"/>
</dbReference>
<keyword evidence="9" id="KW-1185">Reference proteome</keyword>
<dbReference type="PANTHER" id="PTHR42804:SF1">
    <property type="entry name" value="ALDEHYDE DEHYDROGENASE-RELATED"/>
    <property type="match status" value="1"/>
</dbReference>
<evidence type="ECO:0000313" key="9">
    <source>
        <dbReference type="Proteomes" id="UP000554965"/>
    </source>
</evidence>
<organism evidence="8 9">
    <name type="scientific">Mycobacterium simulans</name>
    <dbReference type="NCBI Taxonomy" id="627089"/>
    <lineage>
        <taxon>Bacteria</taxon>
        <taxon>Bacillati</taxon>
        <taxon>Actinomycetota</taxon>
        <taxon>Actinomycetes</taxon>
        <taxon>Mycobacteriales</taxon>
        <taxon>Mycobacteriaceae</taxon>
        <taxon>Mycobacterium</taxon>
    </lineage>
</organism>
<evidence type="ECO:0000256" key="5">
    <source>
        <dbReference type="PROSITE-ProRule" id="PRU10007"/>
    </source>
</evidence>
<dbReference type="PANTHER" id="PTHR42804">
    <property type="entry name" value="ALDEHYDE DEHYDROGENASE"/>
    <property type="match status" value="1"/>
</dbReference>
<gene>
    <name evidence="8" type="primary">betB</name>
    <name evidence="8" type="ORF">MSIMFB_01178</name>
</gene>
<dbReference type="Gene3D" id="3.40.605.10">
    <property type="entry name" value="Aldehyde Dehydrogenase, Chain A, domain 1"/>
    <property type="match status" value="1"/>
</dbReference>
<dbReference type="InterPro" id="IPR016160">
    <property type="entry name" value="Ald_DH_CS_CYS"/>
</dbReference>
<dbReference type="Proteomes" id="UP000554965">
    <property type="component" value="Unassembled WGS sequence"/>
</dbReference>
<reference evidence="8 9" key="1">
    <citation type="submission" date="2017-10" db="EMBL/GenBank/DDBJ databases">
        <authorList>
            <consortium name="Urmite Genomes"/>
        </authorList>
    </citation>
    <scope>NUCLEOTIDE SEQUENCE [LARGE SCALE GENOMIC DNA]</scope>
    <source>
        <strain evidence="8 9">FB-527</strain>
    </source>
</reference>
<comment type="caution">
    <text evidence="8">The sequence shown here is derived from an EMBL/GenBank/DDBJ whole genome shotgun (WGS) entry which is preliminary data.</text>
</comment>
<name>A0A7Z7IJH4_9MYCO</name>
<evidence type="ECO:0000313" key="8">
    <source>
        <dbReference type="EMBL" id="SOJ53679.1"/>
    </source>
</evidence>
<dbReference type="PROSITE" id="PS00687">
    <property type="entry name" value="ALDEHYDE_DEHYDR_GLU"/>
    <property type="match status" value="1"/>
</dbReference>
<dbReference type="InterPro" id="IPR016161">
    <property type="entry name" value="Ald_DH/histidinol_DH"/>
</dbReference>
<evidence type="ECO:0000256" key="2">
    <source>
        <dbReference type="ARBA" id="ARBA00023002"/>
    </source>
</evidence>
<evidence type="ECO:0000256" key="4">
    <source>
        <dbReference type="ARBA" id="ARBA00049194"/>
    </source>
</evidence>
<dbReference type="InterPro" id="IPR029510">
    <property type="entry name" value="Ald_DH_CS_GLU"/>
</dbReference>
<dbReference type="GO" id="GO:0004029">
    <property type="term" value="F:aldehyde dehydrogenase (NAD+) activity"/>
    <property type="evidence" value="ECO:0007669"/>
    <property type="project" value="UniProtKB-EC"/>
</dbReference>
<sequence length="485" mass="49435">MTDALLTIGGEPQPGAAGSYTVHNPARPAEIVGHAPAADRGQVDAAVRAARRALPGWRALVVAERVAAVAAAAAVAAQQLAGRDGARLYTREHGKVLAEAVFEINTGPALAALIGSMAEAALAPERIDPQSPYPRLNREPFGVAAVVLPFNWPLSLTATKLTSALVAGNTTVVKVPPTCPLAALQLGAAFAATLPPGVVNMLASPGSELGQALVAHPGIDVISLTGGVATGRAVMAAAAPRLTPVLLELGGNDAAIIGPDITVSDELVERLATATYTTGGQVCMAIKRLYAPRDRVGELAEALLARCEREVVGDGLAEETTLGPLHTAAGRDRVAALVADAAARGASVRTAGRVREADADGGGYFALPTVVTDLAPDSPLATEEQFGPVLPIFGYDTVDDAVKAANATEFGLTASIWTGDDALADRVATQLVAGTVSVNCHGMAAQDPRVPFGGVGQSGIGRELGLEGVRSFTQPRGFVRQIAPC</sequence>
<evidence type="ECO:0000259" key="7">
    <source>
        <dbReference type="Pfam" id="PF00171"/>
    </source>
</evidence>
<dbReference type="Gene3D" id="3.40.309.10">
    <property type="entry name" value="Aldehyde Dehydrogenase, Chain A, domain 2"/>
    <property type="match status" value="1"/>
</dbReference>
<dbReference type="EC" id="1.2.1.3" evidence="3"/>
<comment type="catalytic activity">
    <reaction evidence="4">
        <text>an aldehyde + NAD(+) + H2O = a carboxylate + NADH + 2 H(+)</text>
        <dbReference type="Rhea" id="RHEA:16185"/>
        <dbReference type="ChEBI" id="CHEBI:15377"/>
        <dbReference type="ChEBI" id="CHEBI:15378"/>
        <dbReference type="ChEBI" id="CHEBI:17478"/>
        <dbReference type="ChEBI" id="CHEBI:29067"/>
        <dbReference type="ChEBI" id="CHEBI:57540"/>
        <dbReference type="ChEBI" id="CHEBI:57945"/>
        <dbReference type="EC" id="1.2.1.3"/>
    </reaction>
</comment>
<proteinExistence type="inferred from homology"/>